<gene>
    <name evidence="5" type="ORF">FOE67_06060</name>
</gene>
<dbReference type="Gene3D" id="3.90.180.10">
    <property type="entry name" value="Medium-chain alcohol dehydrogenases, catalytic domain"/>
    <property type="match status" value="1"/>
</dbReference>
<dbReference type="Pfam" id="PF08240">
    <property type="entry name" value="ADH_N"/>
    <property type="match status" value="1"/>
</dbReference>
<keyword evidence="6" id="KW-1185">Reference proteome</keyword>
<keyword evidence="1" id="KW-0521">NADP</keyword>
<dbReference type="SUPFAM" id="SSF50129">
    <property type="entry name" value="GroES-like"/>
    <property type="match status" value="1"/>
</dbReference>
<dbReference type="Gene3D" id="3.40.50.720">
    <property type="entry name" value="NAD(P)-binding Rossmann-like Domain"/>
    <property type="match status" value="1"/>
</dbReference>
<evidence type="ECO:0000259" key="4">
    <source>
        <dbReference type="SMART" id="SM00829"/>
    </source>
</evidence>
<dbReference type="EMBL" id="VKHS01000084">
    <property type="protein sequence ID" value="MBB0229090.1"/>
    <property type="molecule type" value="Genomic_DNA"/>
</dbReference>
<dbReference type="InterPro" id="IPR020843">
    <property type="entry name" value="ER"/>
</dbReference>
<dbReference type="InterPro" id="IPR036291">
    <property type="entry name" value="NAD(P)-bd_dom_sf"/>
</dbReference>
<feature type="region of interest" description="Disordered" evidence="3">
    <location>
        <begin position="1"/>
        <end position="23"/>
    </location>
</feature>
<dbReference type="Proteomes" id="UP000530234">
    <property type="component" value="Unassembled WGS sequence"/>
</dbReference>
<dbReference type="GO" id="GO:0070402">
    <property type="term" value="F:NADPH binding"/>
    <property type="evidence" value="ECO:0007669"/>
    <property type="project" value="TreeGrafter"/>
</dbReference>
<sequence>MSSPVPAATRDGSHRPFERRSSGERQEIIVKAVGISRFGGPEVLEVVHLPIPRPGPGQVRVRVTTAAVNPTDLLLREGVLADRMAHLSPPHVPGMDVSGTVDLVGEGVDDITGRPIMAFVNPLAPTGGAQAEYVVVPVEQLVELPPRGLDPGDAGGLPMNSLTAHQALMLLSLPAGATLGVTGAAGAVGGFTIQLGKHRGLRVVADAAESDRDLVLGLGADVVVPRSTAPGKTFRAAVPDGVDGLVDAAVIGRPALDAVREGGAFVACRPIPLPSERGITIHQALVLRHPAMAVALREIVALAAEGRLTPRTADILPVEQVASAHRRLAAGGVRGRLLLSF</sequence>
<dbReference type="SUPFAM" id="SSF51735">
    <property type="entry name" value="NAD(P)-binding Rossmann-fold domains"/>
    <property type="match status" value="1"/>
</dbReference>
<evidence type="ECO:0000256" key="2">
    <source>
        <dbReference type="ARBA" id="ARBA00023002"/>
    </source>
</evidence>
<dbReference type="SMART" id="SM00829">
    <property type="entry name" value="PKS_ER"/>
    <property type="match status" value="1"/>
</dbReference>
<dbReference type="AlphaFoldDB" id="A0A7W3T1C4"/>
<evidence type="ECO:0000313" key="6">
    <source>
        <dbReference type="Proteomes" id="UP000530234"/>
    </source>
</evidence>
<comment type="caution">
    <text evidence="5">The sequence shown here is derived from an EMBL/GenBank/DDBJ whole genome shotgun (WGS) entry which is preliminary data.</text>
</comment>
<dbReference type="InterPro" id="IPR011032">
    <property type="entry name" value="GroES-like_sf"/>
</dbReference>
<dbReference type="PANTHER" id="PTHR48106:SF18">
    <property type="entry name" value="QUINONE OXIDOREDUCTASE PIG3"/>
    <property type="match status" value="1"/>
</dbReference>
<dbReference type="CDD" id="cd05289">
    <property type="entry name" value="MDR_like_2"/>
    <property type="match status" value="1"/>
</dbReference>
<accession>A0A7W3T1C4</accession>
<dbReference type="GO" id="GO:0016651">
    <property type="term" value="F:oxidoreductase activity, acting on NAD(P)H"/>
    <property type="evidence" value="ECO:0007669"/>
    <property type="project" value="TreeGrafter"/>
</dbReference>
<reference evidence="6" key="1">
    <citation type="submission" date="2019-10" db="EMBL/GenBank/DDBJ databases">
        <title>Streptomyces sp. nov., a novel actinobacterium isolated from alkaline environment.</title>
        <authorList>
            <person name="Golinska P."/>
        </authorList>
    </citation>
    <scope>NUCLEOTIDE SEQUENCE [LARGE SCALE GENOMIC DNA]</scope>
    <source>
        <strain evidence="6">DSM 42108</strain>
    </source>
</reference>
<protein>
    <submittedName>
        <fullName evidence="5">Zinc-binding dehydrogenase</fullName>
    </submittedName>
</protein>
<dbReference type="PANTHER" id="PTHR48106">
    <property type="entry name" value="QUINONE OXIDOREDUCTASE PIG3-RELATED"/>
    <property type="match status" value="1"/>
</dbReference>
<organism evidence="5 6">
    <name type="scientific">Streptomyces calidiresistens</name>
    <dbReference type="NCBI Taxonomy" id="1485586"/>
    <lineage>
        <taxon>Bacteria</taxon>
        <taxon>Bacillati</taxon>
        <taxon>Actinomycetota</taxon>
        <taxon>Actinomycetes</taxon>
        <taxon>Kitasatosporales</taxon>
        <taxon>Streptomycetaceae</taxon>
        <taxon>Streptomyces</taxon>
    </lineage>
</organism>
<dbReference type="InterPro" id="IPR013154">
    <property type="entry name" value="ADH-like_N"/>
</dbReference>
<dbReference type="Pfam" id="PF13602">
    <property type="entry name" value="ADH_zinc_N_2"/>
    <property type="match status" value="1"/>
</dbReference>
<feature type="domain" description="Enoyl reductase (ER)" evidence="4">
    <location>
        <begin position="39"/>
        <end position="339"/>
    </location>
</feature>
<keyword evidence="2" id="KW-0560">Oxidoreductase</keyword>
<evidence type="ECO:0000313" key="5">
    <source>
        <dbReference type="EMBL" id="MBB0229090.1"/>
    </source>
</evidence>
<evidence type="ECO:0000256" key="1">
    <source>
        <dbReference type="ARBA" id="ARBA00022857"/>
    </source>
</evidence>
<feature type="compositionally biased region" description="Basic and acidic residues" evidence="3">
    <location>
        <begin position="11"/>
        <end position="23"/>
    </location>
</feature>
<name>A0A7W3T1C4_9ACTN</name>
<evidence type="ECO:0000256" key="3">
    <source>
        <dbReference type="SAM" id="MobiDB-lite"/>
    </source>
</evidence>
<proteinExistence type="predicted"/>